<dbReference type="PANTHER" id="PTHR36441:SF1">
    <property type="entry name" value="DUF503 DOMAIN-CONTAINING PROTEIN"/>
    <property type="match status" value="1"/>
</dbReference>
<dbReference type="EMBL" id="CP009225">
    <property type="protein sequence ID" value="AKC63704.1"/>
    <property type="molecule type" value="Genomic_DNA"/>
</dbReference>
<keyword evidence="5" id="KW-1185">Reference proteome</keyword>
<evidence type="ECO:0000313" key="4">
    <source>
        <dbReference type="Proteomes" id="UP000033052"/>
    </source>
</evidence>
<sequence>MIIGTAKIYLYANWVHSLKEKRMIVKSIISKTKNKFNVSIAEVEMQDIHQSFVIGIACVSNSTKQADSIIQNVVNYIEGNTEAIVQNIETEII</sequence>
<dbReference type="Pfam" id="PF04456">
    <property type="entry name" value="DUF503"/>
    <property type="match status" value="1"/>
</dbReference>
<dbReference type="EMBL" id="SXCS01000001">
    <property type="protein sequence ID" value="NFR60310.1"/>
    <property type="molecule type" value="Genomic_DNA"/>
</dbReference>
<dbReference type="Proteomes" id="UP000223854">
    <property type="component" value="Unassembled WGS sequence"/>
</dbReference>
<dbReference type="PANTHER" id="PTHR36441">
    <property type="entry name" value="HYPOTHETICAL CYTOSOLIC PROTEIN"/>
    <property type="match status" value="1"/>
</dbReference>
<reference evidence="2 6" key="4">
    <citation type="submission" date="2019-04" db="EMBL/GenBank/DDBJ databases">
        <title>Genome sequencing of Clostridium botulinum Groups I-IV and Clostridium butyricum.</title>
        <authorList>
            <person name="Brunt J."/>
            <person name="Van Vliet A.H.M."/>
            <person name="Stringer S.C."/>
            <person name="Carter A.T."/>
            <person name="Peck M.W."/>
        </authorList>
    </citation>
    <scope>NUCLEOTIDE SEQUENCE [LARGE SCALE GENOMIC DNA]</scope>
    <source>
        <strain evidence="2 6">IFR 18/108</strain>
    </source>
</reference>
<protein>
    <submittedName>
        <fullName evidence="2">DUF503 domain-containing protein</fullName>
    </submittedName>
</protein>
<dbReference type="Proteomes" id="UP000486601">
    <property type="component" value="Unassembled WGS sequence"/>
</dbReference>
<dbReference type="Proteomes" id="UP000033052">
    <property type="component" value="Chromosome"/>
</dbReference>
<evidence type="ECO:0000313" key="5">
    <source>
        <dbReference type="Proteomes" id="UP000223854"/>
    </source>
</evidence>
<dbReference type="RefSeq" id="WP_003496656.1">
    <property type="nucleotide sequence ID" value="NZ_CBCRVC010000020.1"/>
</dbReference>
<proteinExistence type="predicted"/>
<evidence type="ECO:0000313" key="6">
    <source>
        <dbReference type="Proteomes" id="UP000486601"/>
    </source>
</evidence>
<accession>A0A7X5P6L2</accession>
<dbReference type="KEGG" id="cld:CLSPO_c29840"/>
<gene>
    <name evidence="1" type="ORF">CLSPO_c29840</name>
    <name evidence="3" type="ORF">CRX47_05160</name>
    <name evidence="2" type="ORF">FDF70_02065</name>
</gene>
<evidence type="ECO:0000313" key="3">
    <source>
        <dbReference type="EMBL" id="PHG99266.1"/>
    </source>
</evidence>
<dbReference type="SUPFAM" id="SSF103007">
    <property type="entry name" value="Hypothetical protein TT1725"/>
    <property type="match status" value="1"/>
</dbReference>
<evidence type="ECO:0000313" key="2">
    <source>
        <dbReference type="EMBL" id="NFR60310.1"/>
    </source>
</evidence>
<dbReference type="InterPro" id="IPR007546">
    <property type="entry name" value="DUF503"/>
</dbReference>
<dbReference type="AlphaFoldDB" id="A0A7X5P6L2"/>
<organism evidence="2 6">
    <name type="scientific">Clostridium sporogenes</name>
    <dbReference type="NCBI Taxonomy" id="1509"/>
    <lineage>
        <taxon>Bacteria</taxon>
        <taxon>Bacillati</taxon>
        <taxon>Bacillota</taxon>
        <taxon>Clostridia</taxon>
        <taxon>Eubacteriales</taxon>
        <taxon>Clostridiaceae</taxon>
        <taxon>Clostridium</taxon>
    </lineage>
</organism>
<dbReference type="InterPro" id="IPR036746">
    <property type="entry name" value="TT1725-like_sf"/>
</dbReference>
<reference evidence="3 5" key="3">
    <citation type="submission" date="2017-09" db="EMBL/GenBank/DDBJ databases">
        <title>FDA dAtabase for Regulatory Grade micrObial Sequences (FDA-ARGOS): Supporting development and validation of Infectious Disease Dx tests.</title>
        <authorList>
            <person name="Kerrigan L."/>
            <person name="Long C."/>
            <person name="Tallon L.J."/>
            <person name="Sadzewicz L."/>
            <person name="Ott S."/>
            <person name="Zhao X."/>
            <person name="Nagaraj S."/>
            <person name="Vavikolanu K."/>
            <person name="Aluvathingal J."/>
            <person name="Nadendla S."/>
            <person name="Sichtig H."/>
        </authorList>
    </citation>
    <scope>NUCLEOTIDE SEQUENCE [LARGE SCALE GENOMIC DNA]</scope>
    <source>
        <strain evidence="3 5">FDAARGOS_423</strain>
    </source>
</reference>
<dbReference type="EMBL" id="PDLH01000007">
    <property type="protein sequence ID" value="PHG99266.1"/>
    <property type="molecule type" value="Genomic_DNA"/>
</dbReference>
<evidence type="ECO:0000313" key="1">
    <source>
        <dbReference type="EMBL" id="AKC63704.1"/>
    </source>
</evidence>
<name>A0A7X5P6L2_CLOSG</name>
<reference evidence="1 4" key="2">
    <citation type="journal article" date="2015" name="PLoS ONE">
        <title>A universal mariner transposon system for forward genetic studies in the genus clostridium.</title>
        <authorList>
            <person name="Zhang Y."/>
            <person name="Grosse-Honebrink A."/>
            <person name="Minton N.P."/>
        </authorList>
    </citation>
    <scope>NUCLEOTIDE SEQUENCE [LARGE SCALE GENOMIC DNA]</scope>
    <source>
        <strain evidence="1 4">NCIMB 10696</strain>
    </source>
</reference>
<reference evidence="1" key="1">
    <citation type="submission" date="2014-08" db="EMBL/GenBank/DDBJ databases">
        <authorList>
            <person name="Kubiak A."/>
            <person name="Poehlein A."/>
            <person name="Daniel R."/>
            <person name="Minton N.P."/>
        </authorList>
    </citation>
    <scope>NUCLEOTIDE SEQUENCE</scope>
    <source>
        <strain evidence="1">NCIMB 10696</strain>
    </source>
</reference>
<dbReference type="Gene3D" id="3.30.70.1120">
    <property type="entry name" value="TT1725-like"/>
    <property type="match status" value="1"/>
</dbReference>
<dbReference type="GeneID" id="92939616"/>